<evidence type="ECO:0000313" key="3">
    <source>
        <dbReference type="Proteomes" id="UP000186817"/>
    </source>
</evidence>
<dbReference type="InterPro" id="IPR002885">
    <property type="entry name" value="PPR_rpt"/>
</dbReference>
<keyword evidence="3" id="KW-1185">Reference proteome</keyword>
<sequence>MEEISAIADCNPMVLSMGLANTRPMPKNLLMGALHVHAPELDQYTDARVALNVQTPDKVTYNGLVAACRSSGGEYWDMIFALMRQMQRRRVAPGADVFGAAADAALEAGQPLFARPVMKHLEQCCLSELTDASLFARSWSDKEPTRAVGQLPAGEPHVHAWSALLRTAIDDTALALSADDKEAIQVHRNGSPDVDSLLQLLMGCKVKQALSKRMHCPRAPSRHRRAWR</sequence>
<dbReference type="AlphaFoldDB" id="A0A1Q9CP24"/>
<accession>A0A1Q9CP24</accession>
<protein>
    <recommendedName>
        <fullName evidence="4">Pentatricopeptide repeat-containing protein, chloroplastic</fullName>
    </recommendedName>
</protein>
<dbReference type="Proteomes" id="UP000186817">
    <property type="component" value="Unassembled WGS sequence"/>
</dbReference>
<gene>
    <name evidence="2" type="ORF">AK812_SmicGene34427</name>
</gene>
<evidence type="ECO:0000256" key="1">
    <source>
        <dbReference type="PROSITE-ProRule" id="PRU00708"/>
    </source>
</evidence>
<dbReference type="EMBL" id="LSRX01001024">
    <property type="protein sequence ID" value="OLP84682.1"/>
    <property type="molecule type" value="Genomic_DNA"/>
</dbReference>
<dbReference type="InterPro" id="IPR011990">
    <property type="entry name" value="TPR-like_helical_dom_sf"/>
</dbReference>
<name>A0A1Q9CP24_SYMMI</name>
<feature type="repeat" description="PPR" evidence="1">
    <location>
        <begin position="57"/>
        <end position="93"/>
    </location>
</feature>
<dbReference type="PROSITE" id="PS51375">
    <property type="entry name" value="PPR"/>
    <property type="match status" value="1"/>
</dbReference>
<evidence type="ECO:0000313" key="2">
    <source>
        <dbReference type="EMBL" id="OLP84682.1"/>
    </source>
</evidence>
<reference evidence="2 3" key="1">
    <citation type="submission" date="2016-02" db="EMBL/GenBank/DDBJ databases">
        <title>Genome analysis of coral dinoflagellate symbionts highlights evolutionary adaptations to a symbiotic lifestyle.</title>
        <authorList>
            <person name="Aranda M."/>
            <person name="Li Y."/>
            <person name="Liew Y.J."/>
            <person name="Baumgarten S."/>
            <person name="Simakov O."/>
            <person name="Wilson M."/>
            <person name="Piel J."/>
            <person name="Ashoor H."/>
            <person name="Bougouffa S."/>
            <person name="Bajic V.B."/>
            <person name="Ryu T."/>
            <person name="Ravasi T."/>
            <person name="Bayer T."/>
            <person name="Micklem G."/>
            <person name="Kim H."/>
            <person name="Bhak J."/>
            <person name="Lajeunesse T.C."/>
            <person name="Voolstra C.R."/>
        </authorList>
    </citation>
    <scope>NUCLEOTIDE SEQUENCE [LARGE SCALE GENOMIC DNA]</scope>
    <source>
        <strain evidence="2 3">CCMP2467</strain>
    </source>
</reference>
<proteinExistence type="predicted"/>
<organism evidence="2 3">
    <name type="scientific">Symbiodinium microadriaticum</name>
    <name type="common">Dinoflagellate</name>
    <name type="synonym">Zooxanthella microadriatica</name>
    <dbReference type="NCBI Taxonomy" id="2951"/>
    <lineage>
        <taxon>Eukaryota</taxon>
        <taxon>Sar</taxon>
        <taxon>Alveolata</taxon>
        <taxon>Dinophyceae</taxon>
        <taxon>Suessiales</taxon>
        <taxon>Symbiodiniaceae</taxon>
        <taxon>Symbiodinium</taxon>
    </lineage>
</organism>
<dbReference type="Gene3D" id="1.25.40.10">
    <property type="entry name" value="Tetratricopeptide repeat domain"/>
    <property type="match status" value="1"/>
</dbReference>
<evidence type="ECO:0008006" key="4">
    <source>
        <dbReference type="Google" id="ProtNLM"/>
    </source>
</evidence>
<dbReference type="OrthoDB" id="438506at2759"/>
<comment type="caution">
    <text evidence="2">The sequence shown here is derived from an EMBL/GenBank/DDBJ whole genome shotgun (WGS) entry which is preliminary data.</text>
</comment>